<dbReference type="NCBIfam" id="TIGR03359">
    <property type="entry name" value="VI_chp_6"/>
    <property type="match status" value="1"/>
</dbReference>
<dbReference type="PIRSF" id="PIRSF028304">
    <property type="entry name" value="UCP028304"/>
    <property type="match status" value="1"/>
</dbReference>
<proteinExistence type="predicted"/>
<evidence type="ECO:0000313" key="2">
    <source>
        <dbReference type="Proteomes" id="UP000030901"/>
    </source>
</evidence>
<keyword evidence="2" id="KW-1185">Reference proteome</keyword>
<organism evidence="1 2">
    <name type="scientific">Frischella perrara</name>
    <dbReference type="NCBI Taxonomy" id="1267021"/>
    <lineage>
        <taxon>Bacteria</taxon>
        <taxon>Pseudomonadati</taxon>
        <taxon>Pseudomonadota</taxon>
        <taxon>Gammaproteobacteria</taxon>
        <taxon>Orbales</taxon>
        <taxon>Orbaceae</taxon>
        <taxon>Frischella</taxon>
    </lineage>
</organism>
<reference evidence="1 2" key="1">
    <citation type="journal article" date="2014" name="Appl. Environ. Microbiol.">
        <title>Gut symbionts from distinct hosts exhibit genotoxic activity via divergent colibactin biosynthetic pathways.</title>
        <authorList>
            <person name="Engel P."/>
            <person name="Vizcaino M.I."/>
            <person name="Crawford J.M."/>
        </authorList>
    </citation>
    <scope>NUCLEOTIDE SEQUENCE [LARGE SCALE GENOMIC DNA]</scope>
    <source>
        <strain evidence="1 2">PEB0191</strain>
    </source>
</reference>
<dbReference type="InterPro" id="IPR010272">
    <property type="entry name" value="T6SS_TssF"/>
</dbReference>
<protein>
    <submittedName>
        <fullName evidence="1">Type VI secretion protein</fullName>
    </submittedName>
</protein>
<dbReference type="STRING" id="1267021.FPB0191_01746"/>
<name>A0A0A7S3Z8_FRIPE</name>
<sequence>MQDSFIRSERHYLYQESKEFVDAFPQVSRYLSDLSADPDINRTLDGFTYLCALLNAKLEKEYPQLTAGLMNMLWPNYLQPTPSMTMLQFKNSTNRTIDVPASATVLSREKHDVDVQCKFTLTRDIHVSPFNITSITQNINNQEIVINFEATEPVFLTKNEFNALRLYCGSDLHSGYLIYLWLAEYLEEATLLVNDSEYTLRDLSFEPIGFKDINAMFIYPKNTFSGYRLLHEYFCYPEGYLFCDINGIPDYFNKISANKFALRLTFQKPLPNTIRLHDELIKTNCAPVRNIFYYDCEPIILSGQRTEYPLAIDYKNKDFYELFAINQVTGWFKDHYRDYALFDGFHHQVTYNKKQPSYYYYVNRYQEANDDQINYTLSFVRDDETIVHGQDEIISIKALCSNGDQAQSLRIGDINVAGDDIPIGVSFSNIACPTKAMRPTLNASLQWTTISSLALNYHSLLNAKSLNQILQNYNFTTLYSHRAEKSLIKLLHSIVGFETNWISYPYEDLKVTGYESTIYIEPSAFNNDGEMYLFGSVIAHFYSQYAAVNSFHFLKLVNSLTSEVYQWKLMNI</sequence>
<dbReference type="KEGG" id="fpp:FPB0191_01746"/>
<evidence type="ECO:0000313" key="1">
    <source>
        <dbReference type="EMBL" id="AJA45562.1"/>
    </source>
</evidence>
<dbReference type="OrthoDB" id="9763676at2"/>
<gene>
    <name evidence="1" type="ORF">FPB0191_01746</name>
</gene>
<dbReference type="EMBL" id="CP009056">
    <property type="protein sequence ID" value="AJA45562.1"/>
    <property type="molecule type" value="Genomic_DNA"/>
</dbReference>
<dbReference type="Proteomes" id="UP000030901">
    <property type="component" value="Chromosome"/>
</dbReference>
<dbReference type="HOGENOM" id="CLU_028593_2_1_6"/>
<dbReference type="RefSeq" id="WP_039105359.1">
    <property type="nucleotide sequence ID" value="NZ_CP009056.1"/>
</dbReference>
<dbReference type="Pfam" id="PF05947">
    <property type="entry name" value="T6SS_TssF"/>
    <property type="match status" value="1"/>
</dbReference>
<accession>A0A0A7S3Z8</accession>
<dbReference type="PANTHER" id="PTHR35370:SF4">
    <property type="entry name" value="TYPE VI SECRETION SYSTEM BASEPLATE SUBUNIT TSSF"/>
    <property type="match status" value="1"/>
</dbReference>
<dbReference type="PANTHER" id="PTHR35370">
    <property type="entry name" value="CYTOPLASMIC PROTEIN-RELATED-RELATED"/>
    <property type="match status" value="1"/>
</dbReference>
<dbReference type="AlphaFoldDB" id="A0A0A7S3Z8"/>